<dbReference type="Gene3D" id="1.20.1720.10">
    <property type="entry name" value="Multidrug resistance protein D"/>
    <property type="match status" value="1"/>
</dbReference>
<feature type="transmembrane region" description="Helical" evidence="8">
    <location>
        <begin position="449"/>
        <end position="471"/>
    </location>
</feature>
<evidence type="ECO:0000256" key="7">
    <source>
        <dbReference type="SAM" id="MobiDB-lite"/>
    </source>
</evidence>
<dbReference type="CDD" id="cd17502">
    <property type="entry name" value="MFS_Azr1_MDR_like"/>
    <property type="match status" value="1"/>
</dbReference>
<feature type="transmembrane region" description="Helical" evidence="8">
    <location>
        <begin position="88"/>
        <end position="113"/>
    </location>
</feature>
<evidence type="ECO:0000256" key="8">
    <source>
        <dbReference type="SAM" id="Phobius"/>
    </source>
</evidence>
<evidence type="ECO:0000259" key="9">
    <source>
        <dbReference type="PROSITE" id="PS50850"/>
    </source>
</evidence>
<evidence type="ECO:0000256" key="5">
    <source>
        <dbReference type="ARBA" id="ARBA00023136"/>
    </source>
</evidence>
<dbReference type="InterPro" id="IPR020846">
    <property type="entry name" value="MFS_dom"/>
</dbReference>
<dbReference type="SUPFAM" id="SSF103473">
    <property type="entry name" value="MFS general substrate transporter"/>
    <property type="match status" value="1"/>
</dbReference>
<dbReference type="PANTHER" id="PTHR23501:SF187">
    <property type="entry name" value="MAJOR FACILITATOR SUPERFAMILY (MFS) PROFILE DOMAIN-CONTAINING PROTEIN"/>
    <property type="match status" value="1"/>
</dbReference>
<feature type="transmembrane region" description="Helical" evidence="8">
    <location>
        <begin position="483"/>
        <end position="502"/>
    </location>
</feature>
<feature type="transmembrane region" description="Helical" evidence="8">
    <location>
        <begin position="418"/>
        <end position="437"/>
    </location>
</feature>
<evidence type="ECO:0000313" key="11">
    <source>
        <dbReference type="Proteomes" id="UP000235672"/>
    </source>
</evidence>
<dbReference type="PROSITE" id="PS50850">
    <property type="entry name" value="MFS"/>
    <property type="match status" value="1"/>
</dbReference>
<feature type="region of interest" description="Disordered" evidence="7">
    <location>
        <begin position="1"/>
        <end position="40"/>
    </location>
</feature>
<feature type="domain" description="Major facilitator superfamily (MFS) profile" evidence="9">
    <location>
        <begin position="91"/>
        <end position="532"/>
    </location>
</feature>
<dbReference type="AlphaFoldDB" id="A0A2J6QAL0"/>
<dbReference type="PANTHER" id="PTHR23501">
    <property type="entry name" value="MAJOR FACILITATOR SUPERFAMILY"/>
    <property type="match status" value="1"/>
</dbReference>
<evidence type="ECO:0000256" key="4">
    <source>
        <dbReference type="ARBA" id="ARBA00022989"/>
    </source>
</evidence>
<dbReference type="GO" id="GO:0005886">
    <property type="term" value="C:plasma membrane"/>
    <property type="evidence" value="ECO:0007669"/>
    <property type="project" value="TreeGrafter"/>
</dbReference>
<feature type="transmembrane region" description="Helical" evidence="8">
    <location>
        <begin position="244"/>
        <end position="264"/>
    </location>
</feature>
<dbReference type="EMBL" id="KZ613475">
    <property type="protein sequence ID" value="PMD23291.1"/>
    <property type="molecule type" value="Genomic_DNA"/>
</dbReference>
<sequence length="597" mass="65087">MRGSEEKVQTRTALEGFDGFQSEEIRKEPEIGNGSIEKPKTEVEVQIEISGTSSNASESSTAIHHTADINEHTVEDGGRSPPKRGFRFWMIMLALAVTSILSALEGTIVSTALPTIVSHLGGAELFIWTVNGYFLTSMIFQPLYGQTANIFGRRRLMIVAVSLFMAGSAIGGVAQNMGILIAGRAIQGIGGGGIQMLNNLIISDIVPLRERGSFQALLQIAVLVGTACGPFAGGTIVQTTSWRWVFFLNLPIGGLALLLVILFLEVNYNKQATITEKLKRVDYIGNGIFISSVISILLSLTWAGTTYPWSSHQVLLPLTLGFLGLFAFMYYESSPHCQEPTMPPHLFKNRTTAAAFTLTFLYSLTLYWLIYYLPLYFQSVLLSSPSHSGLQLMPLVILWVPFAQLSGRLVAKTGRYKPLHLIGFALTTVGMALLTLLGKDSSAGQWVGFQAIVAAGLGLASTTLPAVLAALDEKDVATATGTWAFLRSFGIIWGVTLPAVVFNNQFSRLVMGIGDVNVRALLADGKAYEHGTKAFIDGFEEKVREEIRGVYEGSLRWVWGVGAAVAGVAFCVVWVEREVRLRRTLETEFGMREKRVA</sequence>
<feature type="transmembrane region" description="Helical" evidence="8">
    <location>
        <begin position="314"/>
        <end position="331"/>
    </location>
</feature>
<feature type="transmembrane region" description="Helical" evidence="8">
    <location>
        <begin position="284"/>
        <end position="302"/>
    </location>
</feature>
<dbReference type="GO" id="GO:0022857">
    <property type="term" value="F:transmembrane transporter activity"/>
    <property type="evidence" value="ECO:0007669"/>
    <property type="project" value="InterPro"/>
</dbReference>
<proteinExistence type="predicted"/>
<dbReference type="Proteomes" id="UP000235672">
    <property type="component" value="Unassembled WGS sequence"/>
</dbReference>
<evidence type="ECO:0000256" key="1">
    <source>
        <dbReference type="ARBA" id="ARBA00004141"/>
    </source>
</evidence>
<comment type="subcellular location">
    <subcellularLocation>
        <location evidence="1">Membrane</location>
        <topology evidence="1">Multi-pass membrane protein</topology>
    </subcellularLocation>
</comment>
<gene>
    <name evidence="10" type="ORF">NA56DRAFT_568644</name>
</gene>
<feature type="transmembrane region" description="Helical" evidence="8">
    <location>
        <begin position="352"/>
        <end position="372"/>
    </location>
</feature>
<keyword evidence="5 8" id="KW-0472">Membrane</keyword>
<dbReference type="InterPro" id="IPR036259">
    <property type="entry name" value="MFS_trans_sf"/>
</dbReference>
<feature type="transmembrane region" description="Helical" evidence="8">
    <location>
        <begin position="125"/>
        <end position="144"/>
    </location>
</feature>
<keyword evidence="3 8" id="KW-0812">Transmembrane</keyword>
<feature type="transmembrane region" description="Helical" evidence="8">
    <location>
        <begin position="392"/>
        <end position="411"/>
    </location>
</feature>
<name>A0A2J6QAL0_9HELO</name>
<organism evidence="10 11">
    <name type="scientific">Hyaloscypha hepaticicola</name>
    <dbReference type="NCBI Taxonomy" id="2082293"/>
    <lineage>
        <taxon>Eukaryota</taxon>
        <taxon>Fungi</taxon>
        <taxon>Dikarya</taxon>
        <taxon>Ascomycota</taxon>
        <taxon>Pezizomycotina</taxon>
        <taxon>Leotiomycetes</taxon>
        <taxon>Helotiales</taxon>
        <taxon>Hyaloscyphaceae</taxon>
        <taxon>Hyaloscypha</taxon>
    </lineage>
</organism>
<feature type="transmembrane region" description="Helical" evidence="8">
    <location>
        <begin position="156"/>
        <end position="175"/>
    </location>
</feature>
<keyword evidence="2" id="KW-0813">Transport</keyword>
<dbReference type="OrthoDB" id="10021397at2759"/>
<reference evidence="10 11" key="1">
    <citation type="submission" date="2016-05" db="EMBL/GenBank/DDBJ databases">
        <title>A degradative enzymes factory behind the ericoid mycorrhizal symbiosis.</title>
        <authorList>
            <consortium name="DOE Joint Genome Institute"/>
            <person name="Martino E."/>
            <person name="Morin E."/>
            <person name="Grelet G."/>
            <person name="Kuo A."/>
            <person name="Kohler A."/>
            <person name="Daghino S."/>
            <person name="Barry K."/>
            <person name="Choi C."/>
            <person name="Cichocki N."/>
            <person name="Clum A."/>
            <person name="Copeland A."/>
            <person name="Hainaut M."/>
            <person name="Haridas S."/>
            <person name="Labutti K."/>
            <person name="Lindquist E."/>
            <person name="Lipzen A."/>
            <person name="Khouja H.-R."/>
            <person name="Murat C."/>
            <person name="Ohm R."/>
            <person name="Olson A."/>
            <person name="Spatafora J."/>
            <person name="Veneault-Fourrey C."/>
            <person name="Henrissat B."/>
            <person name="Grigoriev I."/>
            <person name="Martin F."/>
            <person name="Perotto S."/>
        </authorList>
    </citation>
    <scope>NUCLEOTIDE SEQUENCE [LARGE SCALE GENOMIC DNA]</scope>
    <source>
        <strain evidence="10 11">UAMH 7357</strain>
    </source>
</reference>
<dbReference type="Pfam" id="PF07690">
    <property type="entry name" value="MFS_1"/>
    <property type="match status" value="1"/>
</dbReference>
<protein>
    <submittedName>
        <fullName evidence="10">MFS general substrate transporter</fullName>
    </submittedName>
</protein>
<keyword evidence="4 8" id="KW-1133">Transmembrane helix</keyword>
<keyword evidence="11" id="KW-1185">Reference proteome</keyword>
<dbReference type="InterPro" id="IPR011701">
    <property type="entry name" value="MFS"/>
</dbReference>
<feature type="transmembrane region" description="Helical" evidence="8">
    <location>
        <begin position="557"/>
        <end position="575"/>
    </location>
</feature>
<feature type="transmembrane region" description="Helical" evidence="8">
    <location>
        <begin position="214"/>
        <end position="232"/>
    </location>
</feature>
<evidence type="ECO:0000256" key="3">
    <source>
        <dbReference type="ARBA" id="ARBA00022692"/>
    </source>
</evidence>
<keyword evidence="6" id="KW-0325">Glycoprotein</keyword>
<evidence type="ECO:0000256" key="2">
    <source>
        <dbReference type="ARBA" id="ARBA00022448"/>
    </source>
</evidence>
<feature type="transmembrane region" description="Helical" evidence="8">
    <location>
        <begin position="181"/>
        <end position="202"/>
    </location>
</feature>
<evidence type="ECO:0000313" key="10">
    <source>
        <dbReference type="EMBL" id="PMD23291.1"/>
    </source>
</evidence>
<accession>A0A2J6QAL0</accession>
<evidence type="ECO:0000256" key="6">
    <source>
        <dbReference type="ARBA" id="ARBA00023180"/>
    </source>
</evidence>
<dbReference type="Gene3D" id="1.20.1250.20">
    <property type="entry name" value="MFS general substrate transporter like domains"/>
    <property type="match status" value="1"/>
</dbReference>